<accession>A0ABP5LM34</accession>
<protein>
    <submittedName>
        <fullName evidence="1">Uncharacterized protein</fullName>
    </submittedName>
</protein>
<comment type="caution">
    <text evidence="1">The sequence shown here is derived from an EMBL/GenBank/DDBJ whole genome shotgun (WGS) entry which is preliminary data.</text>
</comment>
<sequence>MRHRVADRPEQIRWHREPSDDKTALVNTLPPLPGPLPLPVPDPRVRDVVLDCAGMDALVADLVLPGDASMYVMSAMETSRELIRHSYYRYEFATVAVTHSLFALEHVLAERLAVNEPVQDLIERAADAGLIPAELAAELDRSRLLRDKLTQGTVTSAALGPVRAVTMVRAVFDAVSLLLPPPSAAEVAAVDMNGAQPEDRLARLWEEHRRALYPDSFRGIDIEGVELILLDADVAGLVQRELNGGLDDSGIAILRACIADLDKVVTLINSEYCASYFARLRTMAKLAAARYIPTAT</sequence>
<dbReference type="Proteomes" id="UP001422759">
    <property type="component" value="Unassembled WGS sequence"/>
</dbReference>
<proteinExistence type="predicted"/>
<gene>
    <name evidence="1" type="ORF">GCM10009760_37950</name>
</gene>
<organism evidence="1 2">
    <name type="scientific">Kitasatospora kazusensis</name>
    <dbReference type="NCBI Taxonomy" id="407974"/>
    <lineage>
        <taxon>Bacteria</taxon>
        <taxon>Bacillati</taxon>
        <taxon>Actinomycetota</taxon>
        <taxon>Actinomycetes</taxon>
        <taxon>Kitasatosporales</taxon>
        <taxon>Streptomycetaceae</taxon>
        <taxon>Kitasatospora</taxon>
    </lineage>
</organism>
<dbReference type="EMBL" id="BAAANT010000021">
    <property type="protein sequence ID" value="GAA2147273.1"/>
    <property type="molecule type" value="Genomic_DNA"/>
</dbReference>
<evidence type="ECO:0000313" key="1">
    <source>
        <dbReference type="EMBL" id="GAA2147273.1"/>
    </source>
</evidence>
<name>A0ABP5LM34_9ACTN</name>
<evidence type="ECO:0000313" key="2">
    <source>
        <dbReference type="Proteomes" id="UP001422759"/>
    </source>
</evidence>
<keyword evidence="2" id="KW-1185">Reference proteome</keyword>
<reference evidence="2" key="1">
    <citation type="journal article" date="2019" name="Int. J. Syst. Evol. Microbiol.">
        <title>The Global Catalogue of Microorganisms (GCM) 10K type strain sequencing project: providing services to taxonomists for standard genome sequencing and annotation.</title>
        <authorList>
            <consortium name="The Broad Institute Genomics Platform"/>
            <consortium name="The Broad Institute Genome Sequencing Center for Infectious Disease"/>
            <person name="Wu L."/>
            <person name="Ma J."/>
        </authorList>
    </citation>
    <scope>NUCLEOTIDE SEQUENCE [LARGE SCALE GENOMIC DNA]</scope>
    <source>
        <strain evidence="2">JCM 14560</strain>
    </source>
</reference>